<reference evidence="5 6" key="1">
    <citation type="submission" date="2019-05" db="EMBL/GenBank/DDBJ databases">
        <title>Emergence of the Ug99 lineage of the wheat stem rust pathogen through somatic hybridization.</title>
        <authorList>
            <person name="Li F."/>
            <person name="Upadhyaya N.M."/>
            <person name="Sperschneider J."/>
            <person name="Matny O."/>
            <person name="Nguyen-Phuc H."/>
            <person name="Mago R."/>
            <person name="Raley C."/>
            <person name="Miller M.E."/>
            <person name="Silverstein K.A.T."/>
            <person name="Henningsen E."/>
            <person name="Hirsch C.D."/>
            <person name="Visser B."/>
            <person name="Pretorius Z.A."/>
            <person name="Steffenson B.J."/>
            <person name="Schwessinger B."/>
            <person name="Dodds P.N."/>
            <person name="Figueroa M."/>
        </authorList>
    </citation>
    <scope>NUCLEOTIDE SEQUENCE [LARGE SCALE GENOMIC DNA]</scope>
    <source>
        <strain evidence="3">21-0</strain>
        <strain evidence="4 6">Ug99</strain>
    </source>
</reference>
<evidence type="ECO:0000313" key="6">
    <source>
        <dbReference type="Proteomes" id="UP000325313"/>
    </source>
</evidence>
<feature type="region of interest" description="Disordered" evidence="1">
    <location>
        <begin position="1"/>
        <end position="24"/>
    </location>
</feature>
<comment type="caution">
    <text evidence="4">The sequence shown here is derived from an EMBL/GenBank/DDBJ whole genome shotgun (WGS) entry which is preliminary data.</text>
</comment>
<evidence type="ECO:0000313" key="3">
    <source>
        <dbReference type="EMBL" id="KAA1081167.1"/>
    </source>
</evidence>
<feature type="compositionally biased region" description="Polar residues" evidence="1">
    <location>
        <begin position="1"/>
        <end position="21"/>
    </location>
</feature>
<organism evidence="4 6">
    <name type="scientific">Puccinia graminis f. sp. tritici</name>
    <dbReference type="NCBI Taxonomy" id="56615"/>
    <lineage>
        <taxon>Eukaryota</taxon>
        <taxon>Fungi</taxon>
        <taxon>Dikarya</taxon>
        <taxon>Basidiomycota</taxon>
        <taxon>Pucciniomycotina</taxon>
        <taxon>Pucciniomycetes</taxon>
        <taxon>Pucciniales</taxon>
        <taxon>Pucciniaceae</taxon>
        <taxon>Puccinia</taxon>
    </lineage>
</organism>
<keyword evidence="2" id="KW-1133">Transmembrane helix</keyword>
<dbReference type="EMBL" id="VDEP01000104">
    <property type="protein sequence ID" value="KAA1131332.1"/>
    <property type="molecule type" value="Genomic_DNA"/>
</dbReference>
<evidence type="ECO:0000256" key="1">
    <source>
        <dbReference type="SAM" id="MobiDB-lite"/>
    </source>
</evidence>
<keyword evidence="5" id="KW-1185">Reference proteome</keyword>
<evidence type="ECO:0000313" key="4">
    <source>
        <dbReference type="EMBL" id="KAA1131332.1"/>
    </source>
</evidence>
<keyword evidence="2" id="KW-0472">Membrane</keyword>
<dbReference type="EMBL" id="VSWC01000131">
    <property type="protein sequence ID" value="KAA1081167.1"/>
    <property type="molecule type" value="Genomic_DNA"/>
</dbReference>
<keyword evidence="2" id="KW-0812">Transmembrane</keyword>
<protein>
    <submittedName>
        <fullName evidence="4">Uncharacterized protein</fullName>
    </submittedName>
</protein>
<dbReference type="Proteomes" id="UP000324748">
    <property type="component" value="Unassembled WGS sequence"/>
</dbReference>
<feature type="transmembrane region" description="Helical" evidence="2">
    <location>
        <begin position="50"/>
        <end position="67"/>
    </location>
</feature>
<evidence type="ECO:0000256" key="2">
    <source>
        <dbReference type="SAM" id="Phobius"/>
    </source>
</evidence>
<name>A0A5B0S0R2_PUCGR</name>
<evidence type="ECO:0000313" key="5">
    <source>
        <dbReference type="Proteomes" id="UP000324748"/>
    </source>
</evidence>
<sequence length="97" mass="10643">MSMNSSALTPPQTASFQNQPNHHPHTRLYNNNIHQLTILILTQGTTMAKFAQLCFVIFFSLSVLTVGRSCGWTNRGCSTKDLCRGDDGSFGGARPLN</sequence>
<dbReference type="AlphaFoldDB" id="A0A5B0S0R2"/>
<accession>A0A5B0S0R2</accession>
<gene>
    <name evidence="3" type="ORF">PGT21_030717</name>
    <name evidence="4" type="ORF">PGTUg99_031723</name>
</gene>
<dbReference type="Proteomes" id="UP000325313">
    <property type="component" value="Unassembled WGS sequence"/>
</dbReference>
<proteinExistence type="predicted"/>